<reference evidence="2" key="1">
    <citation type="journal article" date="2023" name="Mol. Ecol. Resour.">
        <title>Chromosome-level genome assembly of a triploid poplar Populus alba 'Berolinensis'.</title>
        <authorList>
            <person name="Chen S."/>
            <person name="Yu Y."/>
            <person name="Wang X."/>
            <person name="Wang S."/>
            <person name="Zhang T."/>
            <person name="Zhou Y."/>
            <person name="He R."/>
            <person name="Meng N."/>
            <person name="Wang Y."/>
            <person name="Liu W."/>
            <person name="Liu Z."/>
            <person name="Liu J."/>
            <person name="Guo Q."/>
            <person name="Huang H."/>
            <person name="Sederoff R.R."/>
            <person name="Wang G."/>
            <person name="Qu G."/>
            <person name="Chen S."/>
        </authorList>
    </citation>
    <scope>NUCLEOTIDE SEQUENCE</scope>
    <source>
        <strain evidence="2">SC-2020</strain>
    </source>
</reference>
<evidence type="ECO:0000256" key="1">
    <source>
        <dbReference type="SAM" id="MobiDB-lite"/>
    </source>
</evidence>
<keyword evidence="3" id="KW-1185">Reference proteome</keyword>
<comment type="caution">
    <text evidence="2">The sequence shown here is derived from an EMBL/GenBank/DDBJ whole genome shotgun (WGS) entry which is preliminary data.</text>
</comment>
<sequence>MNASQEQRLHNTLEHPSYESRGQLKIPGYDPWQELHSISFMHPLTFQLVDLDPYPNYTTKKQKLPYSLCRTAFAKSNASENVGTLQIEHQNQVSIAILLA</sequence>
<evidence type="ECO:0000313" key="2">
    <source>
        <dbReference type="EMBL" id="KAJ6991091.1"/>
    </source>
</evidence>
<feature type="compositionally biased region" description="Basic and acidic residues" evidence="1">
    <location>
        <begin position="7"/>
        <end position="18"/>
    </location>
</feature>
<evidence type="ECO:0000313" key="3">
    <source>
        <dbReference type="Proteomes" id="UP001164929"/>
    </source>
</evidence>
<dbReference type="Proteomes" id="UP001164929">
    <property type="component" value="Chromosome 7"/>
</dbReference>
<dbReference type="AlphaFoldDB" id="A0AAD6QIL2"/>
<gene>
    <name evidence="2" type="ORF">NC653_019337</name>
</gene>
<proteinExistence type="predicted"/>
<organism evidence="2 3">
    <name type="scientific">Populus alba x Populus x berolinensis</name>
    <dbReference type="NCBI Taxonomy" id="444605"/>
    <lineage>
        <taxon>Eukaryota</taxon>
        <taxon>Viridiplantae</taxon>
        <taxon>Streptophyta</taxon>
        <taxon>Embryophyta</taxon>
        <taxon>Tracheophyta</taxon>
        <taxon>Spermatophyta</taxon>
        <taxon>Magnoliopsida</taxon>
        <taxon>eudicotyledons</taxon>
        <taxon>Gunneridae</taxon>
        <taxon>Pentapetalae</taxon>
        <taxon>rosids</taxon>
        <taxon>fabids</taxon>
        <taxon>Malpighiales</taxon>
        <taxon>Salicaceae</taxon>
        <taxon>Saliceae</taxon>
        <taxon>Populus</taxon>
    </lineage>
</organism>
<dbReference type="EMBL" id="JAQIZT010000007">
    <property type="protein sequence ID" value="KAJ6991091.1"/>
    <property type="molecule type" value="Genomic_DNA"/>
</dbReference>
<name>A0AAD6QIL2_9ROSI</name>
<accession>A0AAD6QIL2</accession>
<protein>
    <submittedName>
        <fullName evidence="2">Uncharacterized protein</fullName>
    </submittedName>
</protein>
<feature type="region of interest" description="Disordered" evidence="1">
    <location>
        <begin position="1"/>
        <end position="21"/>
    </location>
</feature>